<keyword evidence="2" id="KW-1185">Reference proteome</keyword>
<comment type="caution">
    <text evidence="1">The sequence shown here is derived from an EMBL/GenBank/DDBJ whole genome shotgun (WGS) entry which is preliminary data.</text>
</comment>
<evidence type="ECO:0000313" key="2">
    <source>
        <dbReference type="Proteomes" id="UP001187192"/>
    </source>
</evidence>
<accession>A0AA88J9G1</accession>
<reference evidence="1" key="1">
    <citation type="submission" date="2023-07" db="EMBL/GenBank/DDBJ databases">
        <title>draft genome sequence of fig (Ficus carica).</title>
        <authorList>
            <person name="Takahashi T."/>
            <person name="Nishimura K."/>
        </authorList>
    </citation>
    <scope>NUCLEOTIDE SEQUENCE</scope>
</reference>
<dbReference type="InterPro" id="IPR036770">
    <property type="entry name" value="Ankyrin_rpt-contain_sf"/>
</dbReference>
<organism evidence="1 2">
    <name type="scientific">Ficus carica</name>
    <name type="common">Common fig</name>
    <dbReference type="NCBI Taxonomy" id="3494"/>
    <lineage>
        <taxon>Eukaryota</taxon>
        <taxon>Viridiplantae</taxon>
        <taxon>Streptophyta</taxon>
        <taxon>Embryophyta</taxon>
        <taxon>Tracheophyta</taxon>
        <taxon>Spermatophyta</taxon>
        <taxon>Magnoliopsida</taxon>
        <taxon>eudicotyledons</taxon>
        <taxon>Gunneridae</taxon>
        <taxon>Pentapetalae</taxon>
        <taxon>rosids</taxon>
        <taxon>fabids</taxon>
        <taxon>Rosales</taxon>
        <taxon>Moraceae</taxon>
        <taxon>Ficeae</taxon>
        <taxon>Ficus</taxon>
    </lineage>
</organism>
<gene>
    <name evidence="1" type="ORF">TIFTF001_034743</name>
</gene>
<dbReference type="EMBL" id="BTGU01000253">
    <property type="protein sequence ID" value="GMN65677.1"/>
    <property type="molecule type" value="Genomic_DNA"/>
</dbReference>
<dbReference type="Proteomes" id="UP001187192">
    <property type="component" value="Unassembled WGS sequence"/>
</dbReference>
<proteinExistence type="predicted"/>
<dbReference type="AlphaFoldDB" id="A0AA88J9G1"/>
<evidence type="ECO:0000313" key="1">
    <source>
        <dbReference type="EMBL" id="GMN65677.1"/>
    </source>
</evidence>
<name>A0AA88J9G1_FICCA</name>
<sequence>MAAPAFGISSLDSEIAFFEQVMKGDWSKILNQYHRDSSTHLEKITWLGDTALHVAVAEGLENTVKSLLQEILETAKIKHDQDPRSEEKRWFQHVLRAKNKDGNTLYTSQRQSGAPLCVGKLHDTITHWLFLLQKVVRWPDCSALSNLRTILQ</sequence>
<dbReference type="Gene3D" id="1.25.40.20">
    <property type="entry name" value="Ankyrin repeat-containing domain"/>
    <property type="match status" value="1"/>
</dbReference>
<protein>
    <submittedName>
        <fullName evidence="1">Uncharacterized protein</fullName>
    </submittedName>
</protein>